<dbReference type="SUPFAM" id="SSF54909">
    <property type="entry name" value="Dimeric alpha+beta barrel"/>
    <property type="match status" value="1"/>
</dbReference>
<evidence type="ECO:0000259" key="3">
    <source>
        <dbReference type="Pfam" id="PF03795"/>
    </source>
</evidence>
<evidence type="ECO:0000256" key="1">
    <source>
        <dbReference type="ARBA" id="ARBA00007689"/>
    </source>
</evidence>
<evidence type="ECO:0000313" key="4">
    <source>
        <dbReference type="EMBL" id="PJJ71937.1"/>
    </source>
</evidence>
<reference evidence="4 5" key="1">
    <citation type="submission" date="2017-11" db="EMBL/GenBank/DDBJ databases">
        <title>Genomic Encyclopedia of Archaeal and Bacterial Type Strains, Phase II (KMG-II): From Individual Species to Whole Genera.</title>
        <authorList>
            <person name="Goeker M."/>
        </authorList>
    </citation>
    <scope>NUCLEOTIDE SEQUENCE [LARGE SCALE GENOMIC DNA]</scope>
    <source>
        <strain evidence="4 5">DSM 27393</strain>
    </source>
</reference>
<dbReference type="InterPro" id="IPR011008">
    <property type="entry name" value="Dimeric_a/b-barrel"/>
</dbReference>
<protein>
    <recommendedName>
        <fullName evidence="3">YCII-related domain-containing protein</fullName>
    </recommendedName>
</protein>
<comment type="caution">
    <text evidence="4">The sequence shown here is derived from an EMBL/GenBank/DDBJ whole genome shotgun (WGS) entry which is preliminary data.</text>
</comment>
<evidence type="ECO:0000313" key="5">
    <source>
        <dbReference type="Proteomes" id="UP000228758"/>
    </source>
</evidence>
<dbReference type="RefSeq" id="WP_100364186.1">
    <property type="nucleotide sequence ID" value="NZ_PGFF01000001.1"/>
</dbReference>
<name>A0A2M9CJ63_9MICO</name>
<dbReference type="InterPro" id="IPR005545">
    <property type="entry name" value="YCII"/>
</dbReference>
<dbReference type="Gene3D" id="3.30.70.1060">
    <property type="entry name" value="Dimeric alpha+beta barrel"/>
    <property type="match status" value="1"/>
</dbReference>
<proteinExistence type="inferred from homology"/>
<dbReference type="Pfam" id="PF03795">
    <property type="entry name" value="YCII"/>
    <property type="match status" value="1"/>
</dbReference>
<dbReference type="OrthoDB" id="3782166at2"/>
<comment type="similarity">
    <text evidence="1">Belongs to the YciI family.</text>
</comment>
<feature type="region of interest" description="Disordered" evidence="2">
    <location>
        <begin position="118"/>
        <end position="139"/>
    </location>
</feature>
<sequence length="139" mass="14685">MTTYAVLLPGDEAVWEAATREEREQTYARHAEFARLLAERGHRMTGGAELTHSRTAKVVRSTGDGDLTITDGPYAETVEQLSGFYLVDSDDLDDLVRICGIIAGSDGGVEVRAVVDGSTPDGAEPAGGTDIVDEAAVTS</sequence>
<evidence type="ECO:0000256" key="2">
    <source>
        <dbReference type="SAM" id="MobiDB-lite"/>
    </source>
</evidence>
<dbReference type="EMBL" id="PGFF01000001">
    <property type="protein sequence ID" value="PJJ71937.1"/>
    <property type="molecule type" value="Genomic_DNA"/>
</dbReference>
<dbReference type="AlphaFoldDB" id="A0A2M9CJ63"/>
<accession>A0A2M9CJ63</accession>
<gene>
    <name evidence="4" type="ORF">CLV46_1496</name>
</gene>
<feature type="domain" description="YCII-related" evidence="3">
    <location>
        <begin position="4"/>
        <end position="115"/>
    </location>
</feature>
<keyword evidence="5" id="KW-1185">Reference proteome</keyword>
<dbReference type="Proteomes" id="UP000228758">
    <property type="component" value="Unassembled WGS sequence"/>
</dbReference>
<organism evidence="4 5">
    <name type="scientific">Diaminobutyricimonas aerilata</name>
    <dbReference type="NCBI Taxonomy" id="1162967"/>
    <lineage>
        <taxon>Bacteria</taxon>
        <taxon>Bacillati</taxon>
        <taxon>Actinomycetota</taxon>
        <taxon>Actinomycetes</taxon>
        <taxon>Micrococcales</taxon>
        <taxon>Microbacteriaceae</taxon>
        <taxon>Diaminobutyricimonas</taxon>
    </lineage>
</organism>
<dbReference type="PANTHER" id="PTHR35174">
    <property type="entry name" value="BLL7171 PROTEIN-RELATED"/>
    <property type="match status" value="1"/>
</dbReference>
<dbReference type="PANTHER" id="PTHR35174:SF3">
    <property type="entry name" value="BLL7171 PROTEIN"/>
    <property type="match status" value="1"/>
</dbReference>